<dbReference type="PIRSF" id="PIRSF001480">
    <property type="entry name" value="Mannose-6-phosphate_isomerase"/>
    <property type="match status" value="1"/>
</dbReference>
<feature type="binding site" evidence="11">
    <location>
        <position position="296"/>
    </location>
    <ligand>
        <name>Zn(2+)</name>
        <dbReference type="ChEBI" id="CHEBI:29105"/>
    </ligand>
</feature>
<evidence type="ECO:0000259" key="14">
    <source>
        <dbReference type="Pfam" id="PF20512"/>
    </source>
</evidence>
<keyword evidence="6 11" id="KW-0862">Zinc</keyword>
<dbReference type="GO" id="GO:0005829">
    <property type="term" value="C:cytosol"/>
    <property type="evidence" value="ECO:0007669"/>
    <property type="project" value="TreeGrafter"/>
</dbReference>
<evidence type="ECO:0000256" key="3">
    <source>
        <dbReference type="ARBA" id="ARBA00010772"/>
    </source>
</evidence>
<evidence type="ECO:0000256" key="5">
    <source>
        <dbReference type="ARBA" id="ARBA00022723"/>
    </source>
</evidence>
<dbReference type="CDD" id="cd07011">
    <property type="entry name" value="cupin_PMI_type_I_N"/>
    <property type="match status" value="1"/>
</dbReference>
<dbReference type="InterPro" id="IPR046457">
    <property type="entry name" value="PMI_typeI_cat"/>
</dbReference>
<sequence length="432" mass="47599">DVVCTEVCTHAQFAHLSKRCESKTTWCYLLHGIMAEAGLLELVCTVQKYHWGKRGPSSLVAELALKGNHLTSIEESTTYAELWMGTHPSCPSKIRGTDKTLASYITEHPECLGGTVRAIFGSQLPFLFKVLSVGAPLSIQAHPTKVLAKKLHEANPDLYPDSNHKPEIAIALTEFEAFCNFRPLHEISHLLKGLPELRELLGKLMDRPLASKEDLQTWFRAVITAPPDVFLPQLKKLAERLRKNVEAVGLPNELVNVFLRVNETYPSDIGCFVIFFLNYVKLQPGEALFLAANEPHAYIYGDCVECMACSDNVVRAGLTPKHKDVETLCSMLSYNSVPLRQVRFPAVSTNMETCCFSPPISDFAVSMIKVMPNTSFSLKSIGSASILLVIEGKGNMGTLPVHKGSILFLAAEKGLTITATSTMCIYQAFSPV</sequence>
<evidence type="ECO:0000313" key="15">
    <source>
        <dbReference type="EMBL" id="AEO32882.1"/>
    </source>
</evidence>
<feature type="active site" evidence="10">
    <location>
        <position position="315"/>
    </location>
</feature>
<dbReference type="Gene3D" id="1.10.441.10">
    <property type="entry name" value="Phosphomannose Isomerase, domain 2"/>
    <property type="match status" value="1"/>
</dbReference>
<dbReference type="InterPro" id="IPR046458">
    <property type="entry name" value="PMI_typeI_hel"/>
</dbReference>
<dbReference type="GO" id="GO:0004476">
    <property type="term" value="F:mannose-6-phosphate isomerase activity"/>
    <property type="evidence" value="ECO:0007669"/>
    <property type="project" value="UniProtKB-EC"/>
</dbReference>
<dbReference type="UniPathway" id="UPA00126">
    <property type="reaction ID" value="UER00423"/>
</dbReference>
<comment type="cofactor">
    <cofactor evidence="11">
        <name>Zn(2+)</name>
        <dbReference type="ChEBI" id="CHEBI:29105"/>
    </cofactor>
    <text evidence="11">Binds 1 zinc ion per subunit.</text>
</comment>
<dbReference type="GO" id="GO:0005975">
    <property type="term" value="P:carbohydrate metabolic process"/>
    <property type="evidence" value="ECO:0007669"/>
    <property type="project" value="InterPro"/>
</dbReference>
<feature type="non-terminal residue" evidence="15">
    <location>
        <position position="1"/>
    </location>
</feature>
<dbReference type="EC" id="5.3.1.8" evidence="4"/>
<evidence type="ECO:0000256" key="10">
    <source>
        <dbReference type="PIRSR" id="PIRSR001480-1"/>
    </source>
</evidence>
<dbReference type="NCBIfam" id="TIGR00218">
    <property type="entry name" value="manA"/>
    <property type="match status" value="1"/>
</dbReference>
<evidence type="ECO:0000259" key="13">
    <source>
        <dbReference type="Pfam" id="PF20511"/>
    </source>
</evidence>
<evidence type="ECO:0000256" key="2">
    <source>
        <dbReference type="ARBA" id="ARBA00004666"/>
    </source>
</evidence>
<evidence type="ECO:0000256" key="12">
    <source>
        <dbReference type="RuleBase" id="RU004248"/>
    </source>
</evidence>
<dbReference type="GO" id="GO:0009298">
    <property type="term" value="P:GDP-mannose biosynthetic process"/>
    <property type="evidence" value="ECO:0007669"/>
    <property type="project" value="UniProtKB-UniPathway"/>
</dbReference>
<dbReference type="PANTHER" id="PTHR10309">
    <property type="entry name" value="MANNOSE-6-PHOSPHATE ISOMERASE"/>
    <property type="match status" value="1"/>
</dbReference>
<evidence type="ECO:0000256" key="11">
    <source>
        <dbReference type="PIRSR" id="PIRSR001480-2"/>
    </source>
</evidence>
<protein>
    <recommendedName>
        <fullName evidence="4">mannose-6-phosphate isomerase</fullName>
        <ecNumber evidence="4">5.3.1.8</ecNumber>
    </recommendedName>
    <alternativeName>
        <fullName evidence="8">Phosphohexomutase</fullName>
    </alternativeName>
    <alternativeName>
        <fullName evidence="9">Phosphomannose isomerase</fullName>
    </alternativeName>
</protein>
<evidence type="ECO:0000256" key="1">
    <source>
        <dbReference type="ARBA" id="ARBA00000757"/>
    </source>
</evidence>
<name>G3MHB4_AMBMU</name>
<dbReference type="InterPro" id="IPR011051">
    <property type="entry name" value="RmlC_Cupin_sf"/>
</dbReference>
<feature type="binding site" evidence="11">
    <location>
        <position position="140"/>
    </location>
    <ligand>
        <name>Zn(2+)</name>
        <dbReference type="ChEBI" id="CHEBI:29105"/>
    </ligand>
</feature>
<evidence type="ECO:0000256" key="9">
    <source>
        <dbReference type="ARBA" id="ARBA00030762"/>
    </source>
</evidence>
<dbReference type="PROSITE" id="PS00965">
    <property type="entry name" value="PMI_I_1"/>
    <property type="match status" value="1"/>
</dbReference>
<dbReference type="PANTHER" id="PTHR10309:SF0">
    <property type="entry name" value="MANNOSE-6-PHOSPHATE ISOMERASE"/>
    <property type="match status" value="1"/>
</dbReference>
<feature type="domain" description="Phosphomannose isomerase type I catalytic" evidence="13">
    <location>
        <begin position="39"/>
        <end position="184"/>
    </location>
</feature>
<evidence type="ECO:0000256" key="7">
    <source>
        <dbReference type="ARBA" id="ARBA00023235"/>
    </source>
</evidence>
<dbReference type="AlphaFoldDB" id="G3MHB4"/>
<feature type="domain" description="Phosphomannose isomerase type I helical insertion" evidence="14">
    <location>
        <begin position="210"/>
        <end position="277"/>
    </location>
</feature>
<keyword evidence="5 11" id="KW-0479">Metal-binding</keyword>
<accession>G3MHB4</accession>
<dbReference type="InterPro" id="IPR001250">
    <property type="entry name" value="Man6P_Isoase-1"/>
</dbReference>
<proteinExistence type="evidence at transcript level"/>
<evidence type="ECO:0000256" key="4">
    <source>
        <dbReference type="ARBA" id="ARBA00011956"/>
    </source>
</evidence>
<evidence type="ECO:0000256" key="8">
    <source>
        <dbReference type="ARBA" id="ARBA00029741"/>
    </source>
</evidence>
<feature type="binding site" evidence="11">
    <location>
        <position position="142"/>
    </location>
    <ligand>
        <name>Zn(2+)</name>
        <dbReference type="ChEBI" id="CHEBI:29105"/>
    </ligand>
</feature>
<comment type="catalytic activity">
    <reaction evidence="1">
        <text>D-mannose 6-phosphate = D-fructose 6-phosphate</text>
        <dbReference type="Rhea" id="RHEA:12356"/>
        <dbReference type="ChEBI" id="CHEBI:58735"/>
        <dbReference type="ChEBI" id="CHEBI:61527"/>
        <dbReference type="EC" id="5.3.1.8"/>
    </reaction>
</comment>
<dbReference type="InterPro" id="IPR016305">
    <property type="entry name" value="Mannose-6-P_Isomerase"/>
</dbReference>
<dbReference type="PRINTS" id="PR00714">
    <property type="entry name" value="MAN6PISMRASE"/>
</dbReference>
<dbReference type="EMBL" id="JO841265">
    <property type="protein sequence ID" value="AEO32882.1"/>
    <property type="molecule type" value="mRNA"/>
</dbReference>
<comment type="pathway">
    <text evidence="2 12">Nucleotide-sugar biosynthesis; GDP-alpha-D-mannose biosynthesis; alpha-D-mannose 1-phosphate from D-fructose 6-phosphate: step 1/2.</text>
</comment>
<keyword evidence="7" id="KW-0413">Isomerase</keyword>
<dbReference type="Pfam" id="PF20511">
    <property type="entry name" value="PMI_typeI_cat"/>
    <property type="match status" value="1"/>
</dbReference>
<organism evidence="15">
    <name type="scientific">Amblyomma maculatum</name>
    <name type="common">Gulf Coast tick</name>
    <dbReference type="NCBI Taxonomy" id="34609"/>
    <lineage>
        <taxon>Eukaryota</taxon>
        <taxon>Metazoa</taxon>
        <taxon>Ecdysozoa</taxon>
        <taxon>Arthropoda</taxon>
        <taxon>Chelicerata</taxon>
        <taxon>Arachnida</taxon>
        <taxon>Acari</taxon>
        <taxon>Parasitiformes</taxon>
        <taxon>Ixodida</taxon>
        <taxon>Ixodoidea</taxon>
        <taxon>Ixodidae</taxon>
        <taxon>Amblyomminae</taxon>
        <taxon>Amblyomma</taxon>
    </lineage>
</organism>
<dbReference type="Pfam" id="PF20512">
    <property type="entry name" value="PMI_typeI_hel"/>
    <property type="match status" value="1"/>
</dbReference>
<dbReference type="GO" id="GO:0008270">
    <property type="term" value="F:zinc ion binding"/>
    <property type="evidence" value="ECO:0007669"/>
    <property type="project" value="InterPro"/>
</dbReference>
<dbReference type="PROSITE" id="PS00966">
    <property type="entry name" value="PMI_I_2"/>
    <property type="match status" value="1"/>
</dbReference>
<feature type="binding site" evidence="11">
    <location>
        <position position="167"/>
    </location>
    <ligand>
        <name>Zn(2+)</name>
        <dbReference type="ChEBI" id="CHEBI:29105"/>
    </ligand>
</feature>
<reference evidence="15" key="1">
    <citation type="journal article" date="2011" name="PLoS ONE">
        <title>A deep insight into the sialotranscriptome of the gulf coast tick, Amblyomma maculatum.</title>
        <authorList>
            <person name="Karim S."/>
            <person name="Singh P."/>
            <person name="Ribeiro J.M."/>
        </authorList>
    </citation>
    <scope>NUCLEOTIDE SEQUENCE</scope>
    <source>
        <tissue evidence="15">Salivary gland</tissue>
    </source>
</reference>
<dbReference type="InterPro" id="IPR018050">
    <property type="entry name" value="Pmannose_isomerase-type1_CS"/>
</dbReference>
<evidence type="ECO:0000256" key="6">
    <source>
        <dbReference type="ARBA" id="ARBA00022833"/>
    </source>
</evidence>
<dbReference type="InterPro" id="IPR014710">
    <property type="entry name" value="RmlC-like_jellyroll"/>
</dbReference>
<comment type="similarity">
    <text evidence="3">Belongs to the mannose-6-phosphate isomerase type 1 family.</text>
</comment>
<dbReference type="SUPFAM" id="SSF51182">
    <property type="entry name" value="RmlC-like cupins"/>
    <property type="match status" value="1"/>
</dbReference>
<dbReference type="Gene3D" id="2.60.120.10">
    <property type="entry name" value="Jelly Rolls"/>
    <property type="match status" value="2"/>
</dbReference>